<dbReference type="InterPro" id="IPR011009">
    <property type="entry name" value="Kinase-like_dom_sf"/>
</dbReference>
<feature type="compositionally biased region" description="Basic and acidic residues" evidence="1">
    <location>
        <begin position="486"/>
        <end position="495"/>
    </location>
</feature>
<proteinExistence type="predicted"/>
<accession>A0A6A6Y6P1</accession>
<evidence type="ECO:0000313" key="4">
    <source>
        <dbReference type="RefSeq" id="XP_033571436.1"/>
    </source>
</evidence>
<sequence length="535" mass="61500">MDVDERIELVQKVQGELWEDRLNETHRSGCLCEWVSSFRRDRLPCRLADNDLRYGSYNAGSKFIFGDGTAWLLRFPRVGKVHDSYADEKVAMEVAVIDLIHRETTIPVPKIQAWGVAAQNPLGLGPFIIMEFIQDGVSLNDLLKDVNGGTRLLREDVSDDEMETIYRQFANFLLQLFKLDFDHIGSLDPLTPGLRFPIRPLTWKAHDILQTGGVDTFSDRNKGFSSTTKYFQYVAEQDWEQFIRQPNSTYGRYDAMAKYRSFKALKSLIPSFVHSEYDRTKFKIICDDLGLANLMVRSRQDLTVIGVVDLEWSYIGPAQLLGSAPWWLLMDRPTNQAWDCYKGEPTRIVARYFRYLDMFKRILEEEEARTPGYENKELSQLVRWSEHSGAMWVHMLITAGFNDPCSFPFTKLVQHVGTDEWERREREVSEDEVAAFGARKVVQLEQYKCDLKRTEAHITLVDEGKMRKEDFIAIHSLSQAPFSGIKDLRPHDFTEPHSITHPSSSAPTSQSTTLGPYEPFPTQSPPRISSGPLYL</sequence>
<evidence type="ECO:0000313" key="2">
    <source>
        <dbReference type="EMBL" id="KAF2804472.1"/>
    </source>
</evidence>
<dbReference type="AlphaFoldDB" id="A0A6A6Y6P1"/>
<dbReference type="GO" id="GO:0016740">
    <property type="term" value="F:transferase activity"/>
    <property type="evidence" value="ECO:0007669"/>
    <property type="project" value="UniProtKB-KW"/>
</dbReference>
<dbReference type="OrthoDB" id="5412996at2759"/>
<keyword evidence="3" id="KW-1185">Reference proteome</keyword>
<reference evidence="4" key="3">
    <citation type="submission" date="2025-04" db="UniProtKB">
        <authorList>
            <consortium name="RefSeq"/>
        </authorList>
    </citation>
    <scope>IDENTIFICATION</scope>
    <source>
        <strain evidence="4">CBS 304.34</strain>
    </source>
</reference>
<reference evidence="4" key="2">
    <citation type="submission" date="2020-04" db="EMBL/GenBank/DDBJ databases">
        <authorList>
            <consortium name="NCBI Genome Project"/>
        </authorList>
    </citation>
    <scope>NUCLEOTIDE SEQUENCE</scope>
    <source>
        <strain evidence="4">CBS 304.34</strain>
    </source>
</reference>
<keyword evidence="2" id="KW-0808">Transferase</keyword>
<evidence type="ECO:0000313" key="3">
    <source>
        <dbReference type="Proteomes" id="UP000504636"/>
    </source>
</evidence>
<protein>
    <submittedName>
        <fullName evidence="2 4">Phosphotransferase enzyme family protein</fullName>
    </submittedName>
</protein>
<evidence type="ECO:0000256" key="1">
    <source>
        <dbReference type="SAM" id="MobiDB-lite"/>
    </source>
</evidence>
<organism evidence="2">
    <name type="scientific">Mytilinidion resinicola</name>
    <dbReference type="NCBI Taxonomy" id="574789"/>
    <lineage>
        <taxon>Eukaryota</taxon>
        <taxon>Fungi</taxon>
        <taxon>Dikarya</taxon>
        <taxon>Ascomycota</taxon>
        <taxon>Pezizomycotina</taxon>
        <taxon>Dothideomycetes</taxon>
        <taxon>Pleosporomycetidae</taxon>
        <taxon>Mytilinidiales</taxon>
        <taxon>Mytilinidiaceae</taxon>
        <taxon>Mytilinidion</taxon>
    </lineage>
</organism>
<reference evidence="2 4" key="1">
    <citation type="journal article" date="2020" name="Stud. Mycol.">
        <title>101 Dothideomycetes genomes: a test case for predicting lifestyles and emergence of pathogens.</title>
        <authorList>
            <person name="Haridas S."/>
            <person name="Albert R."/>
            <person name="Binder M."/>
            <person name="Bloem J."/>
            <person name="Labutti K."/>
            <person name="Salamov A."/>
            <person name="Andreopoulos B."/>
            <person name="Baker S."/>
            <person name="Barry K."/>
            <person name="Bills G."/>
            <person name="Bluhm B."/>
            <person name="Cannon C."/>
            <person name="Castanera R."/>
            <person name="Culley D."/>
            <person name="Daum C."/>
            <person name="Ezra D."/>
            <person name="Gonzalez J."/>
            <person name="Henrissat B."/>
            <person name="Kuo A."/>
            <person name="Liang C."/>
            <person name="Lipzen A."/>
            <person name="Lutzoni F."/>
            <person name="Magnuson J."/>
            <person name="Mondo S."/>
            <person name="Nolan M."/>
            <person name="Ohm R."/>
            <person name="Pangilinan J."/>
            <person name="Park H.-J."/>
            <person name="Ramirez L."/>
            <person name="Alfaro M."/>
            <person name="Sun H."/>
            <person name="Tritt A."/>
            <person name="Yoshinaga Y."/>
            <person name="Zwiers L.-H."/>
            <person name="Turgeon B."/>
            <person name="Goodwin S."/>
            <person name="Spatafora J."/>
            <person name="Crous P."/>
            <person name="Grigoriev I."/>
        </authorList>
    </citation>
    <scope>NUCLEOTIDE SEQUENCE</scope>
    <source>
        <strain evidence="2 4">CBS 304.34</strain>
    </source>
</reference>
<dbReference type="EMBL" id="MU003713">
    <property type="protein sequence ID" value="KAF2804472.1"/>
    <property type="molecule type" value="Genomic_DNA"/>
</dbReference>
<dbReference type="PANTHER" id="PTHR21310:SF37">
    <property type="entry name" value="AMINOGLYCOSIDE PHOSPHOTRANSFERASE DOMAIN-CONTAINING PROTEIN"/>
    <property type="match status" value="1"/>
</dbReference>
<dbReference type="RefSeq" id="XP_033571436.1">
    <property type="nucleotide sequence ID" value="XM_033728466.1"/>
</dbReference>
<dbReference type="SUPFAM" id="SSF56112">
    <property type="entry name" value="Protein kinase-like (PK-like)"/>
    <property type="match status" value="1"/>
</dbReference>
<feature type="region of interest" description="Disordered" evidence="1">
    <location>
        <begin position="483"/>
        <end position="535"/>
    </location>
</feature>
<name>A0A6A6Y6P1_9PEZI</name>
<dbReference type="InterPro" id="IPR051678">
    <property type="entry name" value="AGP_Transferase"/>
</dbReference>
<dbReference type="PANTHER" id="PTHR21310">
    <property type="entry name" value="AMINOGLYCOSIDE PHOSPHOTRANSFERASE-RELATED-RELATED"/>
    <property type="match status" value="1"/>
</dbReference>
<gene>
    <name evidence="2 4" type="ORF">BDZ99DRAFT_575433</name>
</gene>
<dbReference type="Proteomes" id="UP000504636">
    <property type="component" value="Unplaced"/>
</dbReference>
<feature type="compositionally biased region" description="Low complexity" evidence="1">
    <location>
        <begin position="500"/>
        <end position="513"/>
    </location>
</feature>
<dbReference type="GeneID" id="54469359"/>